<evidence type="ECO:0000313" key="3">
    <source>
        <dbReference type="Proteomes" id="UP000568106"/>
    </source>
</evidence>
<accession>A0A7W8ILI5</accession>
<proteinExistence type="inferred from homology"/>
<dbReference type="Proteomes" id="UP000568106">
    <property type="component" value="Unassembled WGS sequence"/>
</dbReference>
<dbReference type="EMBL" id="JACHDY010000007">
    <property type="protein sequence ID" value="MBB5319337.1"/>
    <property type="molecule type" value="Genomic_DNA"/>
</dbReference>
<comment type="similarity">
    <text evidence="1">Belongs to the OsmC/Ohr family.</text>
</comment>
<dbReference type="SUPFAM" id="SSF82784">
    <property type="entry name" value="OsmC-like"/>
    <property type="match status" value="1"/>
</dbReference>
<dbReference type="InterPro" id="IPR019953">
    <property type="entry name" value="OHR"/>
</dbReference>
<gene>
    <name evidence="2" type="ORF">HDF09_004043</name>
</gene>
<dbReference type="AlphaFoldDB" id="A0A7W8ILI5"/>
<name>A0A7W8ILI5_9BACT</name>
<protein>
    <submittedName>
        <fullName evidence="2">Ohr subfamily peroxiredoxin</fullName>
    </submittedName>
</protein>
<dbReference type="InterPro" id="IPR003718">
    <property type="entry name" value="OsmC/Ohr_fam"/>
</dbReference>
<dbReference type="PANTHER" id="PTHR33797">
    <property type="entry name" value="ORGANIC HYDROPEROXIDE RESISTANCE PROTEIN-LIKE"/>
    <property type="match status" value="1"/>
</dbReference>
<dbReference type="InterPro" id="IPR036102">
    <property type="entry name" value="OsmC/Ohrsf"/>
</dbReference>
<dbReference type="GO" id="GO:0006979">
    <property type="term" value="P:response to oxidative stress"/>
    <property type="evidence" value="ECO:0007669"/>
    <property type="project" value="InterPro"/>
</dbReference>
<comment type="caution">
    <text evidence="2">The sequence shown here is derived from an EMBL/GenBank/DDBJ whole genome shotgun (WGS) entry which is preliminary data.</text>
</comment>
<dbReference type="NCBIfam" id="TIGR03561">
    <property type="entry name" value="organ_hyd_perox"/>
    <property type="match status" value="1"/>
</dbReference>
<sequence length="183" mass="19651">MLPPFGEPSTNETFIHYTLPVLTGARRKTRMTTYQKNNGVAGSTQEVMKVQYTAKTHTSGGRRGGVSRSDDGRLDVKFSAPIIPGTGTNPEQLFAAGWSACFISAMGVVANNMKAKLPAEIAVDAEIDLCNSGDVYFLRARLNVSLPGLEREVAQAIVDATHSKTCAYSNATRGNIDVTINLL</sequence>
<evidence type="ECO:0000313" key="2">
    <source>
        <dbReference type="EMBL" id="MBB5319337.1"/>
    </source>
</evidence>
<dbReference type="InterPro" id="IPR015946">
    <property type="entry name" value="KH_dom-like_a/b"/>
</dbReference>
<keyword evidence="3" id="KW-1185">Reference proteome</keyword>
<reference evidence="2" key="1">
    <citation type="submission" date="2020-08" db="EMBL/GenBank/DDBJ databases">
        <title>Genomic Encyclopedia of Type Strains, Phase IV (KMG-V): Genome sequencing to study the core and pangenomes of soil and plant-associated prokaryotes.</title>
        <authorList>
            <person name="Whitman W."/>
        </authorList>
    </citation>
    <scope>NUCLEOTIDE SEQUENCE [LARGE SCALE GENOMIC DNA]</scope>
    <source>
        <strain evidence="2">M8UP27</strain>
    </source>
</reference>
<dbReference type="Pfam" id="PF02566">
    <property type="entry name" value="OsmC"/>
    <property type="match status" value="1"/>
</dbReference>
<organism evidence="2 3">
    <name type="scientific">Tunturiibacter empetritectus</name>
    <dbReference type="NCBI Taxonomy" id="3069691"/>
    <lineage>
        <taxon>Bacteria</taxon>
        <taxon>Pseudomonadati</taxon>
        <taxon>Acidobacteriota</taxon>
        <taxon>Terriglobia</taxon>
        <taxon>Terriglobales</taxon>
        <taxon>Acidobacteriaceae</taxon>
        <taxon>Tunturiibacter</taxon>
    </lineage>
</organism>
<evidence type="ECO:0000256" key="1">
    <source>
        <dbReference type="ARBA" id="ARBA00007378"/>
    </source>
</evidence>
<dbReference type="PANTHER" id="PTHR33797:SF2">
    <property type="entry name" value="ORGANIC HYDROPEROXIDE RESISTANCE PROTEIN-LIKE"/>
    <property type="match status" value="1"/>
</dbReference>
<dbReference type="Gene3D" id="3.30.300.20">
    <property type="match status" value="1"/>
</dbReference>
<dbReference type="Gene3D" id="2.20.25.10">
    <property type="match status" value="1"/>
</dbReference>